<reference evidence="1" key="1">
    <citation type="submission" date="2023-03" db="EMBL/GenBank/DDBJ databases">
        <title>Massive genome expansion in bonnet fungi (Mycena s.s.) driven by repeated elements and novel gene families across ecological guilds.</title>
        <authorList>
            <consortium name="Lawrence Berkeley National Laboratory"/>
            <person name="Harder C.B."/>
            <person name="Miyauchi S."/>
            <person name="Viragh M."/>
            <person name="Kuo A."/>
            <person name="Thoen E."/>
            <person name="Andreopoulos B."/>
            <person name="Lu D."/>
            <person name="Skrede I."/>
            <person name="Drula E."/>
            <person name="Henrissat B."/>
            <person name="Morin E."/>
            <person name="Kohler A."/>
            <person name="Barry K."/>
            <person name="LaButti K."/>
            <person name="Morin E."/>
            <person name="Salamov A."/>
            <person name="Lipzen A."/>
            <person name="Mereny Z."/>
            <person name="Hegedus B."/>
            <person name="Baldrian P."/>
            <person name="Stursova M."/>
            <person name="Weitz H."/>
            <person name="Taylor A."/>
            <person name="Grigoriev I.V."/>
            <person name="Nagy L.G."/>
            <person name="Martin F."/>
            <person name="Kauserud H."/>
        </authorList>
    </citation>
    <scope>NUCLEOTIDE SEQUENCE</scope>
    <source>
        <strain evidence="1">CBHHK002</strain>
    </source>
</reference>
<evidence type="ECO:0000313" key="1">
    <source>
        <dbReference type="EMBL" id="KAJ7330319.1"/>
    </source>
</evidence>
<accession>A0AAD6ZMJ4</accession>
<comment type="caution">
    <text evidence="1">The sequence shown here is derived from an EMBL/GenBank/DDBJ whole genome shotgun (WGS) entry which is preliminary data.</text>
</comment>
<name>A0AAD6ZMJ4_9AGAR</name>
<keyword evidence="2" id="KW-1185">Reference proteome</keyword>
<dbReference type="Proteomes" id="UP001218218">
    <property type="component" value="Unassembled WGS sequence"/>
</dbReference>
<sequence length="162" mass="17900">MSDGSNFRCSESFTRSYLRNTLGWSERRSTKAAQKLPANHEKILEEAFFHLAHTIRDYAVPAPLIVNTDQTQIVYQQGTGSTWTQRGSKQVAVVGQEEKRAFTLVPSISAGGKLLPMQAVFQGKTAASCPSPESPRYDEAVALGYVMLHSGTATYWSNHDTM</sequence>
<evidence type="ECO:0000313" key="2">
    <source>
        <dbReference type="Proteomes" id="UP001218218"/>
    </source>
</evidence>
<proteinExistence type="predicted"/>
<dbReference type="EMBL" id="JARIHO010000037">
    <property type="protein sequence ID" value="KAJ7330319.1"/>
    <property type="molecule type" value="Genomic_DNA"/>
</dbReference>
<protein>
    <submittedName>
        <fullName evidence="1">Uncharacterized protein</fullName>
    </submittedName>
</protein>
<feature type="non-terminal residue" evidence="1">
    <location>
        <position position="162"/>
    </location>
</feature>
<dbReference type="AlphaFoldDB" id="A0AAD6ZMJ4"/>
<organism evidence="1 2">
    <name type="scientific">Mycena albidolilacea</name>
    <dbReference type="NCBI Taxonomy" id="1033008"/>
    <lineage>
        <taxon>Eukaryota</taxon>
        <taxon>Fungi</taxon>
        <taxon>Dikarya</taxon>
        <taxon>Basidiomycota</taxon>
        <taxon>Agaricomycotina</taxon>
        <taxon>Agaricomycetes</taxon>
        <taxon>Agaricomycetidae</taxon>
        <taxon>Agaricales</taxon>
        <taxon>Marasmiineae</taxon>
        <taxon>Mycenaceae</taxon>
        <taxon>Mycena</taxon>
    </lineage>
</organism>
<gene>
    <name evidence="1" type="ORF">DFH08DRAFT_708927</name>
</gene>